<protein>
    <submittedName>
        <fullName evidence="3">Cyclic nucleotide-binding domain-containing protein</fullName>
    </submittedName>
</protein>
<dbReference type="SUPFAM" id="SSF51206">
    <property type="entry name" value="cAMP-binding domain-like"/>
    <property type="match status" value="1"/>
</dbReference>
<dbReference type="EMBL" id="FQXS01000034">
    <property type="protein sequence ID" value="SHI10203.1"/>
    <property type="molecule type" value="Genomic_DNA"/>
</dbReference>
<reference evidence="3 4" key="1">
    <citation type="submission" date="2016-11" db="EMBL/GenBank/DDBJ databases">
        <authorList>
            <person name="Jaros S."/>
            <person name="Januszkiewicz K."/>
            <person name="Wedrychowicz H."/>
        </authorList>
    </citation>
    <scope>NUCLEOTIDE SEQUENCE [LARGE SCALE GENOMIC DNA]</scope>
    <source>
        <strain evidence="3 4">DSM 9705</strain>
    </source>
</reference>
<evidence type="ECO:0000259" key="2">
    <source>
        <dbReference type="PROSITE" id="PS50042"/>
    </source>
</evidence>
<gene>
    <name evidence="3" type="ORF">SAMN02745124_03918</name>
</gene>
<dbReference type="GO" id="GO:0005829">
    <property type="term" value="C:cytosol"/>
    <property type="evidence" value="ECO:0007669"/>
    <property type="project" value="TreeGrafter"/>
</dbReference>
<evidence type="ECO:0000313" key="4">
    <source>
        <dbReference type="Proteomes" id="UP000184139"/>
    </source>
</evidence>
<dbReference type="CDD" id="cd00038">
    <property type="entry name" value="CAP_ED"/>
    <property type="match status" value="1"/>
</dbReference>
<dbReference type="InterPro" id="IPR011989">
    <property type="entry name" value="ARM-like"/>
</dbReference>
<dbReference type="InterPro" id="IPR018490">
    <property type="entry name" value="cNMP-bd_dom_sf"/>
</dbReference>
<dbReference type="PROSITE" id="PS50042">
    <property type="entry name" value="CNMP_BINDING_3"/>
    <property type="match status" value="1"/>
</dbReference>
<proteinExistence type="predicted"/>
<dbReference type="Gene3D" id="1.25.10.10">
    <property type="entry name" value="Leucine-rich Repeat Variant"/>
    <property type="match status" value="1"/>
</dbReference>
<dbReference type="InterPro" id="IPR016024">
    <property type="entry name" value="ARM-type_fold"/>
</dbReference>
<dbReference type="InterPro" id="IPR050397">
    <property type="entry name" value="Env_Response_Regulators"/>
</dbReference>
<dbReference type="SMART" id="SM00100">
    <property type="entry name" value="cNMP"/>
    <property type="match status" value="1"/>
</dbReference>
<dbReference type="AlphaFoldDB" id="A0A1M5YFA3"/>
<dbReference type="InterPro" id="IPR000595">
    <property type="entry name" value="cNMP-bd_dom"/>
</dbReference>
<dbReference type="Pfam" id="PF00027">
    <property type="entry name" value="cNMP_binding"/>
    <property type="match status" value="1"/>
</dbReference>
<dbReference type="Proteomes" id="UP000184139">
    <property type="component" value="Unassembled WGS sequence"/>
</dbReference>
<evidence type="ECO:0000313" key="3">
    <source>
        <dbReference type="EMBL" id="SHI10203.1"/>
    </source>
</evidence>
<organism evidence="3 4">
    <name type="scientific">Desulfofustis glycolicus DSM 9705</name>
    <dbReference type="NCBI Taxonomy" id="1121409"/>
    <lineage>
        <taxon>Bacteria</taxon>
        <taxon>Pseudomonadati</taxon>
        <taxon>Thermodesulfobacteriota</taxon>
        <taxon>Desulfobulbia</taxon>
        <taxon>Desulfobulbales</taxon>
        <taxon>Desulfocapsaceae</taxon>
        <taxon>Desulfofustis</taxon>
    </lineage>
</organism>
<accession>A0A1M5YFA3</accession>
<evidence type="ECO:0000256" key="1">
    <source>
        <dbReference type="SAM" id="Coils"/>
    </source>
</evidence>
<keyword evidence="4" id="KW-1185">Reference proteome</keyword>
<sequence>MEIDRERQAQALAKAKEIIADQEKKREAARVEKGVAIFLQGKFDILHNDELVENLASYILNKYITEDQDGAIRILQKLGMSLCWDDVTIRERSLMVISVFTEIILEEDFDEFREVLARLLVDWLKCETEYIAGFEIVCLQLQKIVLRMLYAGQWHELENLIIVLYQISTGVIVKNNLIRGMTAKVHENLAEPDLLDKLVNVYLDENDDRRPLAESLLIHLGRLSATFLVQKLIYSNNKEDRFALIDLIPKVGEIGIPVLVKCLKDEPPWFVIRNIILIISRLGDPGLFGIVEPYLTHNDIRVQQQVVNCIETLGGKLMRKRLIQALMNINDELKGQLIVQLGQFEGKDIGNAFLDLLEQRHTIASHVRHDLLLKLCVKLKFYPLQRALDSLKELIGERRNRFGEADKIVRAAATSYQAIEIKMKGDFSATEENDSSVPARTEESLAEAIPAGDELGLFEDEAGGLAGLFSESEIDDMAAGSEITTTSETKQDSHAAAGGQEMPFYSSQDHHLLVWSKLYEQMSTEEVSEFFALLKPVVYQANEEIVHQGDAVTDLFFIDSGFAGITHFDESSEILLTSLQTGDLIGAEGFVQGVSWSVSLLAQTELQVRILEREAFAVLAANHPGLEEKIRFYCNHYDVVPYLINISDNDTQPPIGSDLEVCSASILVDDSGEPVADTVQGALQYVARGGYCFSLSLIHEENPATVLGRQVSSDIDLPDGSHRRCFGVIAGAGRHDWNERVLYLYVKFYHPLEKADYSCNQLELM</sequence>
<dbReference type="Gene3D" id="2.60.120.10">
    <property type="entry name" value="Jelly Rolls"/>
    <property type="match status" value="1"/>
</dbReference>
<feature type="domain" description="Cyclic nucleotide-binding" evidence="2">
    <location>
        <begin position="518"/>
        <end position="616"/>
    </location>
</feature>
<feature type="coiled-coil region" evidence="1">
    <location>
        <begin position="5"/>
        <end position="32"/>
    </location>
</feature>
<dbReference type="InterPro" id="IPR014710">
    <property type="entry name" value="RmlC-like_jellyroll"/>
</dbReference>
<dbReference type="OrthoDB" id="5428640at2"/>
<dbReference type="SUPFAM" id="SSF48371">
    <property type="entry name" value="ARM repeat"/>
    <property type="match status" value="1"/>
</dbReference>
<dbReference type="GO" id="GO:0003700">
    <property type="term" value="F:DNA-binding transcription factor activity"/>
    <property type="evidence" value="ECO:0007669"/>
    <property type="project" value="TreeGrafter"/>
</dbReference>
<keyword evidence="1" id="KW-0175">Coiled coil</keyword>
<dbReference type="PANTHER" id="PTHR24567">
    <property type="entry name" value="CRP FAMILY TRANSCRIPTIONAL REGULATORY PROTEIN"/>
    <property type="match status" value="1"/>
</dbReference>
<dbReference type="STRING" id="1121409.SAMN02745124_03918"/>
<name>A0A1M5YFA3_9BACT</name>
<dbReference type="RefSeq" id="WP_073378828.1">
    <property type="nucleotide sequence ID" value="NZ_FQXS01000034.1"/>
</dbReference>
<dbReference type="PANTHER" id="PTHR24567:SF26">
    <property type="entry name" value="REGULATORY PROTEIN YEIL"/>
    <property type="match status" value="1"/>
</dbReference>